<dbReference type="Proteomes" id="UP001148629">
    <property type="component" value="Unassembled WGS sequence"/>
</dbReference>
<dbReference type="EMBL" id="JANRMS010000469">
    <property type="protein sequence ID" value="KAJ3539278.1"/>
    <property type="molecule type" value="Genomic_DNA"/>
</dbReference>
<accession>A0ACC1SGS2</accession>
<proteinExistence type="predicted"/>
<reference evidence="1" key="1">
    <citation type="submission" date="2022-08" db="EMBL/GenBank/DDBJ databases">
        <title>Genome Sequence of Fusarium decemcellulare.</title>
        <authorList>
            <person name="Buettner E."/>
        </authorList>
    </citation>
    <scope>NUCLEOTIDE SEQUENCE</scope>
    <source>
        <strain evidence="1">Babe19</strain>
    </source>
</reference>
<keyword evidence="2" id="KW-1185">Reference proteome</keyword>
<comment type="caution">
    <text evidence="1">The sequence shown here is derived from an EMBL/GenBank/DDBJ whole genome shotgun (WGS) entry which is preliminary data.</text>
</comment>
<organism evidence="1 2">
    <name type="scientific">Fusarium decemcellulare</name>
    <dbReference type="NCBI Taxonomy" id="57161"/>
    <lineage>
        <taxon>Eukaryota</taxon>
        <taxon>Fungi</taxon>
        <taxon>Dikarya</taxon>
        <taxon>Ascomycota</taxon>
        <taxon>Pezizomycotina</taxon>
        <taxon>Sordariomycetes</taxon>
        <taxon>Hypocreomycetidae</taxon>
        <taxon>Hypocreales</taxon>
        <taxon>Nectriaceae</taxon>
        <taxon>Fusarium</taxon>
        <taxon>Fusarium decemcellulare species complex</taxon>
    </lineage>
</organism>
<evidence type="ECO:0000313" key="2">
    <source>
        <dbReference type="Proteomes" id="UP001148629"/>
    </source>
</evidence>
<sequence>MADHDIVESFKTTIGSDLQSSYTQVHVLLIAWEKNDLQGVDVEIEDLRAIFEQDYKYSVAFFPIPDKGQSARLNFEISNFVEQKSSSRDSLIIVYYAGHCSPDKQGQAQWAAFEQGGPTLSWHVPQQLLFSAPGDVLLILDCCHASLITRGFKDGDGRFELIAASAKGAKTPVPGRRSFTRALIRSLKQHSNEGISSESLASEIREDPKITETPVFHDFVRKSPTKIVLRPLQLNEASGGFVQKPSGYLLFRASLSDDVTGLQIARWLKTAPPKNITAVSIEAIVSRARRMQGALKDGAFPTGSVFEQLSKPARDEIVRGIRGLNTVMAATAEYAKDNTVSDEAKAIEKSFGEIQDMVDTISTAVETPLLLDTSGGRAPTTAQESPNDGLITATDVDAALLLREAILHEDPSRYSCEINRDKIFESLKRGGSAEKLSRRFKLGTMDGQPVIMETYKYKESPENNGEPQPQTLQQARKITGLLCHPKRKEFHILPCAGFFRDRLRKELGMVFRAPPMFADDARVVTLLQLYKMHRVVPLGQRIHLAWALTTAVEHFHRVGWVHKNIRSDNIAFTAVSPNVESGLDDADPASPFVDRFNLSNPLLFGFEYSRAGDEATYLEEDHSLTNNLYRYPDRWGRPTARFEKSHDVYSLGVVLLEIALWKEASSILKTFLEMKPIVASDAPKVLIGKCGKSLSHQVGRVFTQCIVTCLDFDARTKDMSEYDAQRYFQRHVTEPMGRAVCRV</sequence>
<protein>
    <submittedName>
        <fullName evidence="1">Uncharacterized protein</fullName>
    </submittedName>
</protein>
<name>A0ACC1SGS2_9HYPO</name>
<gene>
    <name evidence="1" type="ORF">NM208_g5554</name>
</gene>
<evidence type="ECO:0000313" key="1">
    <source>
        <dbReference type="EMBL" id="KAJ3539278.1"/>
    </source>
</evidence>